<dbReference type="SUPFAM" id="SSF89447">
    <property type="entry name" value="AbrB/MazE/MraZ-like"/>
    <property type="match status" value="1"/>
</dbReference>
<reference evidence="3 4" key="1">
    <citation type="submission" date="2020-07" db="EMBL/GenBank/DDBJ databases">
        <title>Taxonomic revisions and descriptions of new bacterial species based on genomic comparisons in the high-G+C-content subgroup of the family Alcaligenaceae.</title>
        <authorList>
            <person name="Szabo A."/>
            <person name="Felfoldi T."/>
        </authorList>
    </citation>
    <scope>NUCLEOTIDE SEQUENCE [LARGE SCALE GENOMIC DNA]</scope>
    <source>
        <strain evidence="3 4">LMG 24012</strain>
    </source>
</reference>
<organism evidence="3 4">
    <name type="scientific">Parapusillimonas granuli</name>
    <dbReference type="NCBI Taxonomy" id="380911"/>
    <lineage>
        <taxon>Bacteria</taxon>
        <taxon>Pseudomonadati</taxon>
        <taxon>Pseudomonadota</taxon>
        <taxon>Betaproteobacteria</taxon>
        <taxon>Burkholderiales</taxon>
        <taxon>Alcaligenaceae</taxon>
        <taxon>Parapusillimonas</taxon>
    </lineage>
</organism>
<dbReference type="RefSeq" id="WP_180158180.1">
    <property type="nucleotide sequence ID" value="NZ_JACCEM010000012.1"/>
</dbReference>
<accession>A0A853G3P7</accession>
<dbReference type="SMART" id="SM00966">
    <property type="entry name" value="SpoVT_AbrB"/>
    <property type="match status" value="1"/>
</dbReference>
<evidence type="ECO:0000259" key="2">
    <source>
        <dbReference type="PROSITE" id="PS51740"/>
    </source>
</evidence>
<evidence type="ECO:0000256" key="1">
    <source>
        <dbReference type="PROSITE-ProRule" id="PRU01076"/>
    </source>
</evidence>
<dbReference type="PROSITE" id="PS51740">
    <property type="entry name" value="SPOVT_ABRB"/>
    <property type="match status" value="1"/>
</dbReference>
<dbReference type="NCBIfam" id="TIGR01439">
    <property type="entry name" value="lp_hng_hel_AbrB"/>
    <property type="match status" value="1"/>
</dbReference>
<evidence type="ECO:0000313" key="4">
    <source>
        <dbReference type="Proteomes" id="UP000559809"/>
    </source>
</evidence>
<dbReference type="Pfam" id="PF04014">
    <property type="entry name" value="MazE_antitoxin"/>
    <property type="match status" value="1"/>
</dbReference>
<feature type="domain" description="SpoVT-AbrB" evidence="2">
    <location>
        <begin position="1"/>
        <end position="45"/>
    </location>
</feature>
<dbReference type="GO" id="GO:0003677">
    <property type="term" value="F:DNA binding"/>
    <property type="evidence" value="ECO:0007669"/>
    <property type="project" value="UniProtKB-UniRule"/>
</dbReference>
<protein>
    <submittedName>
        <fullName evidence="3">Type II toxin-antitoxin system PrlF family antitoxin</fullName>
    </submittedName>
</protein>
<dbReference type="EMBL" id="JACCEM010000012">
    <property type="protein sequence ID" value="NYT51503.1"/>
    <property type="molecule type" value="Genomic_DNA"/>
</dbReference>
<dbReference type="AlphaFoldDB" id="A0A853G3P7"/>
<keyword evidence="1" id="KW-0238">DNA-binding</keyword>
<gene>
    <name evidence="3" type="ORF">H0A72_19500</name>
</gene>
<evidence type="ECO:0000313" key="3">
    <source>
        <dbReference type="EMBL" id="NYT51503.1"/>
    </source>
</evidence>
<dbReference type="InterPro" id="IPR007159">
    <property type="entry name" value="SpoVT-AbrB_dom"/>
</dbReference>
<keyword evidence="4" id="KW-1185">Reference proteome</keyword>
<dbReference type="InterPro" id="IPR037914">
    <property type="entry name" value="SpoVT-AbrB_sf"/>
</dbReference>
<sequence length="78" mass="8249">MSTLTAKGQVTIPKPVRDLLGLCPGAEVSFEIASDGRVYLQPGAASAASRSSFRQFRGAAKCGMTTDQIMKLTRSADE</sequence>
<name>A0A853G3P7_9BURK</name>
<dbReference type="Gene3D" id="2.10.260.10">
    <property type="match status" value="1"/>
</dbReference>
<dbReference type="Proteomes" id="UP000559809">
    <property type="component" value="Unassembled WGS sequence"/>
</dbReference>
<comment type="caution">
    <text evidence="3">The sequence shown here is derived from an EMBL/GenBank/DDBJ whole genome shotgun (WGS) entry which is preliminary data.</text>
</comment>
<proteinExistence type="predicted"/>